<evidence type="ECO:0000256" key="1">
    <source>
        <dbReference type="SAM" id="MobiDB-lite"/>
    </source>
</evidence>
<keyword evidence="2" id="KW-1133">Transmembrane helix</keyword>
<proteinExistence type="predicted"/>
<feature type="region of interest" description="Disordered" evidence="1">
    <location>
        <begin position="1"/>
        <end position="23"/>
    </location>
</feature>
<dbReference type="RefSeq" id="XP_001884817.1">
    <property type="nucleotide sequence ID" value="XM_001884782.1"/>
</dbReference>
<keyword evidence="4" id="KW-1185">Reference proteome</keyword>
<feature type="compositionally biased region" description="Polar residues" evidence="1">
    <location>
        <begin position="1"/>
        <end position="10"/>
    </location>
</feature>
<evidence type="ECO:0000313" key="3">
    <source>
        <dbReference type="EMBL" id="EDR04645.1"/>
    </source>
</evidence>
<reference evidence="3 4" key="1">
    <citation type="journal article" date="2008" name="Nature">
        <title>The genome of Laccaria bicolor provides insights into mycorrhizal symbiosis.</title>
        <authorList>
            <person name="Martin F."/>
            <person name="Aerts A."/>
            <person name="Ahren D."/>
            <person name="Brun A."/>
            <person name="Danchin E.G.J."/>
            <person name="Duchaussoy F."/>
            <person name="Gibon J."/>
            <person name="Kohler A."/>
            <person name="Lindquist E."/>
            <person name="Pereda V."/>
            <person name="Salamov A."/>
            <person name="Shapiro H.J."/>
            <person name="Wuyts J."/>
            <person name="Blaudez D."/>
            <person name="Buee M."/>
            <person name="Brokstein P."/>
            <person name="Canbaeck B."/>
            <person name="Cohen D."/>
            <person name="Courty P.E."/>
            <person name="Coutinho P.M."/>
            <person name="Delaruelle C."/>
            <person name="Detter J.C."/>
            <person name="Deveau A."/>
            <person name="DiFazio S."/>
            <person name="Duplessis S."/>
            <person name="Fraissinet-Tachet L."/>
            <person name="Lucic E."/>
            <person name="Frey-Klett P."/>
            <person name="Fourrey C."/>
            <person name="Feussner I."/>
            <person name="Gay G."/>
            <person name="Grimwood J."/>
            <person name="Hoegger P.J."/>
            <person name="Jain P."/>
            <person name="Kilaru S."/>
            <person name="Labbe J."/>
            <person name="Lin Y.C."/>
            <person name="Legue V."/>
            <person name="Le Tacon F."/>
            <person name="Marmeisse R."/>
            <person name="Melayah D."/>
            <person name="Montanini B."/>
            <person name="Muratet M."/>
            <person name="Nehls U."/>
            <person name="Niculita-Hirzel H."/>
            <person name="Oudot-Le Secq M.P."/>
            <person name="Peter M."/>
            <person name="Quesneville H."/>
            <person name="Rajashekar B."/>
            <person name="Reich M."/>
            <person name="Rouhier N."/>
            <person name="Schmutz J."/>
            <person name="Yin T."/>
            <person name="Chalot M."/>
            <person name="Henrissat B."/>
            <person name="Kuees U."/>
            <person name="Lucas S."/>
            <person name="Van de Peer Y."/>
            <person name="Podila G.K."/>
            <person name="Polle A."/>
            <person name="Pukkila P.J."/>
            <person name="Richardson P.M."/>
            <person name="Rouze P."/>
            <person name="Sanders I.R."/>
            <person name="Stajich J.E."/>
            <person name="Tunlid A."/>
            <person name="Tuskan G."/>
            <person name="Grigoriev I.V."/>
        </authorList>
    </citation>
    <scope>NUCLEOTIDE SEQUENCE [LARGE SCALE GENOMIC DNA]</scope>
    <source>
        <strain evidence="4">S238N-H82 / ATCC MYA-4686</strain>
    </source>
</reference>
<dbReference type="HOGENOM" id="CLU_1180398_0_0_1"/>
<dbReference type="KEGG" id="lbc:LACBIDRAFT_330499"/>
<dbReference type="EMBL" id="DS547117">
    <property type="protein sequence ID" value="EDR04645.1"/>
    <property type="molecule type" value="Genomic_DNA"/>
</dbReference>
<dbReference type="GeneID" id="6080332"/>
<protein>
    <submittedName>
        <fullName evidence="3">Predicted protein</fullName>
    </submittedName>
</protein>
<evidence type="ECO:0000256" key="2">
    <source>
        <dbReference type="SAM" id="Phobius"/>
    </source>
</evidence>
<keyword evidence="2" id="KW-0472">Membrane</keyword>
<organism evidence="4">
    <name type="scientific">Laccaria bicolor (strain S238N-H82 / ATCC MYA-4686)</name>
    <name type="common">Bicoloured deceiver</name>
    <name type="synonym">Laccaria laccata var. bicolor</name>
    <dbReference type="NCBI Taxonomy" id="486041"/>
    <lineage>
        <taxon>Eukaryota</taxon>
        <taxon>Fungi</taxon>
        <taxon>Dikarya</taxon>
        <taxon>Basidiomycota</taxon>
        <taxon>Agaricomycotina</taxon>
        <taxon>Agaricomycetes</taxon>
        <taxon>Agaricomycetidae</taxon>
        <taxon>Agaricales</taxon>
        <taxon>Agaricineae</taxon>
        <taxon>Hydnangiaceae</taxon>
        <taxon>Laccaria</taxon>
    </lineage>
</organism>
<gene>
    <name evidence="3" type="ORF">LACBIDRAFT_330499</name>
</gene>
<dbReference type="AlphaFoldDB" id="B0DLG8"/>
<feature type="transmembrane region" description="Helical" evidence="2">
    <location>
        <begin position="44"/>
        <end position="61"/>
    </location>
</feature>
<dbReference type="Proteomes" id="UP000001194">
    <property type="component" value="Unassembled WGS sequence"/>
</dbReference>
<accession>B0DLG8</accession>
<keyword evidence="2" id="KW-0812">Transmembrane</keyword>
<dbReference type="InParanoid" id="B0DLG8"/>
<name>B0DLG8_LACBS</name>
<evidence type="ECO:0000313" key="4">
    <source>
        <dbReference type="Proteomes" id="UP000001194"/>
    </source>
</evidence>
<sequence length="235" mass="26920">MLNQIPQTATLPREAMPEKTQRTFHEPLDDRDIRYGMYSHSRRGLTFGGSLFFLFSLLFAMNEKTQRAYHQAVWRLFRFLTSIQLTQVGPTLHLGLRHDSPLGQVTTATLPRVGPEKTQCAYHRPLDDRDMHVAAFAVAASTTLHVRREIDDKRRGCSVGYECDRLVAEVYAMCPLSSTSCKVSLPFPLRQSNLYDQPRKFLLLTRLVASINWAYVTSNMYLDCVVTRRSAYKSP</sequence>